<accession>A0ABU5QXV9</accession>
<name>A0ABU5QXV9_9PSEU</name>
<dbReference type="Proteomes" id="UP001304298">
    <property type="component" value="Unassembled WGS sequence"/>
</dbReference>
<evidence type="ECO:0000313" key="2">
    <source>
        <dbReference type="Proteomes" id="UP001304298"/>
    </source>
</evidence>
<comment type="caution">
    <text evidence="1">The sequence shown here is derived from an EMBL/GenBank/DDBJ whole genome shotgun (WGS) entry which is preliminary data.</text>
</comment>
<dbReference type="EMBL" id="JAYFSI010000001">
    <property type="protein sequence ID" value="MEA5358767.1"/>
    <property type="molecule type" value="Genomic_DNA"/>
</dbReference>
<proteinExistence type="predicted"/>
<evidence type="ECO:0000313" key="1">
    <source>
        <dbReference type="EMBL" id="MEA5358767.1"/>
    </source>
</evidence>
<keyword evidence="2" id="KW-1185">Reference proteome</keyword>
<organism evidence="1 2">
    <name type="scientific">Amycolatopsis heterodermiae</name>
    <dbReference type="NCBI Taxonomy" id="3110235"/>
    <lineage>
        <taxon>Bacteria</taxon>
        <taxon>Bacillati</taxon>
        <taxon>Actinomycetota</taxon>
        <taxon>Actinomycetes</taxon>
        <taxon>Pseudonocardiales</taxon>
        <taxon>Pseudonocardiaceae</taxon>
        <taxon>Amycolatopsis</taxon>
    </lineage>
</organism>
<sequence length="191" mass="20349">MRLSQQFERLVEDRLAGVEVGARPFQRRRDLGLLGPDAIEPAAQFGLGPLLLGSQVEEVALFFVEFGQLGGVAFAQLVGQLTVSADGPVNASPHLRQPFGRHGDRRGVVGFHGGLSDFHGDAGQVTHAVLSPPAGKVIVIPAVTALDVRDHQPVLTSLAPQETLEVVVVRPVSYLGVGVLGEQLLYLLEQL</sequence>
<reference evidence="1 2" key="1">
    <citation type="submission" date="2023-12" db="EMBL/GenBank/DDBJ databases">
        <title>Amycolatopsis sp. V23-08.</title>
        <authorList>
            <person name="Somphong A."/>
        </authorList>
    </citation>
    <scope>NUCLEOTIDE SEQUENCE [LARGE SCALE GENOMIC DNA]</scope>
    <source>
        <strain evidence="1 2">V23-08</strain>
    </source>
</reference>
<protein>
    <submittedName>
        <fullName evidence="1">Uncharacterized protein</fullName>
    </submittedName>
</protein>
<gene>
    <name evidence="1" type="ORF">VA596_04405</name>
</gene>